<dbReference type="PRINTS" id="PR00723">
    <property type="entry name" value="SUBTILISIN"/>
</dbReference>
<dbReference type="PANTHER" id="PTHR43806:SF11">
    <property type="entry name" value="CEREVISIN-RELATED"/>
    <property type="match status" value="1"/>
</dbReference>
<keyword evidence="3 5" id="KW-0378">Hydrolase</keyword>
<dbReference type="Proteomes" id="UP000293360">
    <property type="component" value="Unassembled WGS sequence"/>
</dbReference>
<evidence type="ECO:0000256" key="2">
    <source>
        <dbReference type="ARBA" id="ARBA00022670"/>
    </source>
</evidence>
<feature type="active site" description="Charge relay system" evidence="5">
    <location>
        <position position="141"/>
    </location>
</feature>
<feature type="active site" description="Charge relay system" evidence="5">
    <location>
        <position position="329"/>
    </location>
</feature>
<dbReference type="InterPro" id="IPR036852">
    <property type="entry name" value="Peptidase_S8/S53_dom_sf"/>
</dbReference>
<organism evidence="7 8">
    <name type="scientific">Monosporascus ibericus</name>
    <dbReference type="NCBI Taxonomy" id="155417"/>
    <lineage>
        <taxon>Eukaryota</taxon>
        <taxon>Fungi</taxon>
        <taxon>Dikarya</taxon>
        <taxon>Ascomycota</taxon>
        <taxon>Pezizomycotina</taxon>
        <taxon>Sordariomycetes</taxon>
        <taxon>Xylariomycetidae</taxon>
        <taxon>Xylariales</taxon>
        <taxon>Xylariales incertae sedis</taxon>
        <taxon>Monosporascus</taxon>
    </lineage>
</organism>
<accession>A0A4Q4SU48</accession>
<name>A0A4Q4SU48_9PEZI</name>
<dbReference type="PROSITE" id="PS00136">
    <property type="entry name" value="SUBTILASE_ASP"/>
    <property type="match status" value="1"/>
</dbReference>
<dbReference type="InterPro" id="IPR000209">
    <property type="entry name" value="Peptidase_S8/S53_dom"/>
</dbReference>
<keyword evidence="2 5" id="KW-0645">Protease</keyword>
<evidence type="ECO:0000256" key="1">
    <source>
        <dbReference type="ARBA" id="ARBA00011073"/>
    </source>
</evidence>
<evidence type="ECO:0000259" key="6">
    <source>
        <dbReference type="Pfam" id="PF00082"/>
    </source>
</evidence>
<dbReference type="InterPro" id="IPR023827">
    <property type="entry name" value="Peptidase_S8_Asp-AS"/>
</dbReference>
<evidence type="ECO:0000313" key="8">
    <source>
        <dbReference type="Proteomes" id="UP000293360"/>
    </source>
</evidence>
<feature type="active site" description="Charge relay system" evidence="5">
    <location>
        <position position="161"/>
    </location>
</feature>
<comment type="similarity">
    <text evidence="1 5">Belongs to the peptidase S8 family.</text>
</comment>
<dbReference type="InterPro" id="IPR034193">
    <property type="entry name" value="PCSK9_ProteinaseK-like"/>
</dbReference>
<evidence type="ECO:0000256" key="5">
    <source>
        <dbReference type="PROSITE-ProRule" id="PRU01240"/>
    </source>
</evidence>
<dbReference type="PANTHER" id="PTHR43806">
    <property type="entry name" value="PEPTIDASE S8"/>
    <property type="match status" value="1"/>
</dbReference>
<keyword evidence="8" id="KW-1185">Reference proteome</keyword>
<evidence type="ECO:0000256" key="4">
    <source>
        <dbReference type="ARBA" id="ARBA00022825"/>
    </source>
</evidence>
<evidence type="ECO:0000313" key="7">
    <source>
        <dbReference type="EMBL" id="RYO75254.1"/>
    </source>
</evidence>
<dbReference type="EMBL" id="QJNU01001566">
    <property type="protein sequence ID" value="RYO75254.1"/>
    <property type="molecule type" value="Genomic_DNA"/>
</dbReference>
<dbReference type="GO" id="GO:0004252">
    <property type="term" value="F:serine-type endopeptidase activity"/>
    <property type="evidence" value="ECO:0007669"/>
    <property type="project" value="UniProtKB-UniRule"/>
</dbReference>
<dbReference type="OrthoDB" id="206201at2759"/>
<feature type="domain" description="Peptidase S8/S53" evidence="6">
    <location>
        <begin position="132"/>
        <end position="347"/>
    </location>
</feature>
<dbReference type="InterPro" id="IPR015500">
    <property type="entry name" value="Peptidase_S8_subtilisin-rel"/>
</dbReference>
<dbReference type="InterPro" id="IPR022398">
    <property type="entry name" value="Peptidase_S8_His-AS"/>
</dbReference>
<dbReference type="SUPFAM" id="SSF52743">
    <property type="entry name" value="Subtilisin-like"/>
    <property type="match status" value="1"/>
</dbReference>
<dbReference type="PROSITE" id="PS51892">
    <property type="entry name" value="SUBTILASE"/>
    <property type="match status" value="1"/>
</dbReference>
<gene>
    <name evidence="7" type="ORF">DL764_010540</name>
</gene>
<dbReference type="PROSITE" id="PS00137">
    <property type="entry name" value="SUBTILASE_HIS"/>
    <property type="match status" value="1"/>
</dbReference>
<keyword evidence="4 5" id="KW-0720">Serine protease</keyword>
<reference evidence="7 8" key="1">
    <citation type="submission" date="2018-06" db="EMBL/GenBank/DDBJ databases">
        <title>Complete Genomes of Monosporascus.</title>
        <authorList>
            <person name="Robinson A.J."/>
            <person name="Natvig D.O."/>
        </authorList>
    </citation>
    <scope>NUCLEOTIDE SEQUENCE [LARGE SCALE GENOMIC DNA]</scope>
    <source>
        <strain evidence="7 8">CBS 110550</strain>
    </source>
</reference>
<sequence>MADTEATLTPKVIPGQWIVRLKAFASEGTKTNHLSSVRGRNADATPFNAEVHHEYNLDEARASSASFDDATKEQLEQLAEVASVEPVFLYKHSAISSVTNPEVPWGLARVSNYGKVPATGPYTYKYNDAAAGQGVVVYVLDTGINDKHVQFECRSAKGPGHGTHCAGTIGSKDYGVAKKVDIIGIKVFNDLPDGDDRAGATNADIMAAIEYVVQEYKSHGKPSVINLSLGGPPFEPMDATISAAVRAGVIVVCAAGNASPPTFQARDADTTSPARTPLAITVAASDVEDKIATFSYYGKLIDIIAPGVQVTSTWIGPNNTETNTISGTSMACLHDAGIAATILSNPKVVNKSPFEVASELLILADKNRITGLGGRKQGTIDAVSHVSLQV</sequence>
<proteinExistence type="inferred from homology"/>
<dbReference type="STRING" id="155417.A0A4Q4SU48"/>
<dbReference type="GO" id="GO:0006508">
    <property type="term" value="P:proteolysis"/>
    <property type="evidence" value="ECO:0007669"/>
    <property type="project" value="UniProtKB-KW"/>
</dbReference>
<dbReference type="Pfam" id="PF00082">
    <property type="entry name" value="Peptidase_S8"/>
    <property type="match status" value="1"/>
</dbReference>
<protein>
    <recommendedName>
        <fullName evidence="6">Peptidase S8/S53 domain-containing protein</fullName>
    </recommendedName>
</protein>
<dbReference type="AlphaFoldDB" id="A0A4Q4SU48"/>
<dbReference type="InterPro" id="IPR050131">
    <property type="entry name" value="Peptidase_S8_subtilisin-like"/>
</dbReference>
<comment type="caution">
    <text evidence="7">The sequence shown here is derived from an EMBL/GenBank/DDBJ whole genome shotgun (WGS) entry which is preliminary data.</text>
</comment>
<dbReference type="Gene3D" id="3.40.50.200">
    <property type="entry name" value="Peptidase S8/S53 domain"/>
    <property type="match status" value="1"/>
</dbReference>
<evidence type="ECO:0000256" key="3">
    <source>
        <dbReference type="ARBA" id="ARBA00022801"/>
    </source>
</evidence>
<dbReference type="CDD" id="cd04077">
    <property type="entry name" value="Peptidases_S8_PCSK9_ProteinaseK_like"/>
    <property type="match status" value="1"/>
</dbReference>